<sequence length="146" mass="16297">MQPDCLCGSALPYDRCCGPLHQGAEAANAEALMRARYCAHVVNRPQFILDSWHGSSRPSLADIAPFVALPWHDLVILGHQAGPSESFVTFLARYQDGDKLAFHLEKSRFVKEEGRWYFHSGSYPEPERNGPCPCGSGRKYKSCCRP</sequence>
<dbReference type="Gene3D" id="3.10.450.50">
    <property type="match status" value="1"/>
</dbReference>
<dbReference type="SUPFAM" id="SSF54427">
    <property type="entry name" value="NTF2-like"/>
    <property type="match status" value="1"/>
</dbReference>
<keyword evidence="3" id="KW-1185">Reference proteome</keyword>
<dbReference type="InterPro" id="IPR004027">
    <property type="entry name" value="SEC_C_motif"/>
</dbReference>
<dbReference type="Pfam" id="PF02810">
    <property type="entry name" value="SEC-C"/>
    <property type="match status" value="1"/>
</dbReference>
<organism evidence="2 3">
    <name type="scientific">Gallaecimonas xiamenensis 3-C-1</name>
    <dbReference type="NCBI Taxonomy" id="745411"/>
    <lineage>
        <taxon>Bacteria</taxon>
        <taxon>Pseudomonadati</taxon>
        <taxon>Pseudomonadota</taxon>
        <taxon>Gammaproteobacteria</taxon>
        <taxon>Enterobacterales</taxon>
        <taxon>Gallaecimonadaceae</taxon>
        <taxon>Gallaecimonas</taxon>
    </lineage>
</organism>
<dbReference type="Proteomes" id="UP000006755">
    <property type="component" value="Unassembled WGS sequence"/>
</dbReference>
<dbReference type="Pfam" id="PF17775">
    <property type="entry name" value="YchJ_M-like"/>
    <property type="match status" value="1"/>
</dbReference>
<dbReference type="InterPro" id="IPR032710">
    <property type="entry name" value="NTF2-like_dom_sf"/>
</dbReference>
<dbReference type="eggNOG" id="COG3012">
    <property type="taxonomic scope" value="Bacteria"/>
</dbReference>
<evidence type="ECO:0000259" key="1">
    <source>
        <dbReference type="Pfam" id="PF17775"/>
    </source>
</evidence>
<dbReference type="OrthoDB" id="21421at2"/>
<dbReference type="RefSeq" id="WP_008485445.1">
    <property type="nucleotide sequence ID" value="NZ_AMRI01000019.1"/>
</dbReference>
<gene>
    <name evidence="2" type="ORF">B3C1_13324</name>
</gene>
<dbReference type="STRING" id="745411.B3C1_13324"/>
<dbReference type="PANTHER" id="PTHR33747:SF1">
    <property type="entry name" value="ADENYLATE CYCLASE-ASSOCIATED CAP C-TERMINAL DOMAIN-CONTAINING PROTEIN"/>
    <property type="match status" value="1"/>
</dbReference>
<feature type="domain" description="YchJ-like middle NTF2-like" evidence="1">
    <location>
        <begin position="28"/>
        <end position="121"/>
    </location>
</feature>
<dbReference type="InterPro" id="IPR048469">
    <property type="entry name" value="YchJ-like_M"/>
</dbReference>
<dbReference type="PANTHER" id="PTHR33747">
    <property type="entry name" value="UPF0225 PROTEIN SCO1677"/>
    <property type="match status" value="1"/>
</dbReference>
<comment type="caution">
    <text evidence="2">The sequence shown here is derived from an EMBL/GenBank/DDBJ whole genome shotgun (WGS) entry which is preliminary data.</text>
</comment>
<evidence type="ECO:0000313" key="2">
    <source>
        <dbReference type="EMBL" id="EKE70979.1"/>
    </source>
</evidence>
<reference evidence="2 3" key="1">
    <citation type="journal article" date="2012" name="J. Bacteriol.">
        <title>Genome Sequence of Gallaecimonas xiamenensis Type Strain 3-C-1.</title>
        <authorList>
            <person name="Lai Q."/>
            <person name="Wang L."/>
            <person name="Wang W."/>
            <person name="Shao Z."/>
        </authorList>
    </citation>
    <scope>NUCLEOTIDE SEQUENCE [LARGE SCALE GENOMIC DNA]</scope>
    <source>
        <strain evidence="2 3">3-C-1</strain>
    </source>
</reference>
<accession>K2JK92</accession>
<evidence type="ECO:0000313" key="3">
    <source>
        <dbReference type="Proteomes" id="UP000006755"/>
    </source>
</evidence>
<protein>
    <recommendedName>
        <fullName evidence="1">YchJ-like middle NTF2-like domain-containing protein</fullName>
    </recommendedName>
</protein>
<proteinExistence type="predicted"/>
<dbReference type="SUPFAM" id="SSF103642">
    <property type="entry name" value="Sec-C motif"/>
    <property type="match status" value="1"/>
</dbReference>
<dbReference type="EMBL" id="AMRI01000019">
    <property type="protein sequence ID" value="EKE70979.1"/>
    <property type="molecule type" value="Genomic_DNA"/>
</dbReference>
<dbReference type="AlphaFoldDB" id="K2JK92"/>
<name>K2JK92_9GAMM</name>